<dbReference type="Gene3D" id="2.60.40.1880">
    <property type="entry name" value="Invasion associated locus B (IalB) protein"/>
    <property type="match status" value="1"/>
</dbReference>
<gene>
    <name evidence="1" type="ORF">N7U68_05290</name>
</gene>
<dbReference type="InterPro" id="IPR010642">
    <property type="entry name" value="Invasion_prot_B"/>
</dbReference>
<dbReference type="EMBL" id="CP106738">
    <property type="protein sequence ID" value="UXX85098.1"/>
    <property type="molecule type" value="Genomic_DNA"/>
</dbReference>
<sequence length="152" mass="16543">MLSIFSATPAPAEIRTKTFQSWAVECEELSARCTLAQTASSKDDRFWLATLRLRQTVKGGAQVQVIVPSGVHLGSGLFVGVTPPYKELAYQRCSPTVCVAAGILDSDELTKWKRGRRAEVRYRPSAVSAPIVFDVSLMGVTAAFRYAESSAQ</sequence>
<proteinExistence type="predicted"/>
<organism evidence="1 2">
    <name type="scientific">Roseovarius pelagicus</name>
    <dbReference type="NCBI Taxonomy" id="2980108"/>
    <lineage>
        <taxon>Bacteria</taxon>
        <taxon>Pseudomonadati</taxon>
        <taxon>Pseudomonadota</taxon>
        <taxon>Alphaproteobacteria</taxon>
        <taxon>Rhodobacterales</taxon>
        <taxon>Roseobacteraceae</taxon>
        <taxon>Roseovarius</taxon>
    </lineage>
</organism>
<accession>A0ABY6DIL1</accession>
<dbReference type="Proteomes" id="UP001064087">
    <property type="component" value="Chromosome"/>
</dbReference>
<dbReference type="Pfam" id="PF06776">
    <property type="entry name" value="IalB"/>
    <property type="match status" value="1"/>
</dbReference>
<protein>
    <submittedName>
        <fullName evidence="1">Invasion associated locus B family protein</fullName>
    </submittedName>
</protein>
<evidence type="ECO:0000313" key="1">
    <source>
        <dbReference type="EMBL" id="UXX85098.1"/>
    </source>
</evidence>
<keyword evidence="2" id="KW-1185">Reference proteome</keyword>
<evidence type="ECO:0000313" key="2">
    <source>
        <dbReference type="Proteomes" id="UP001064087"/>
    </source>
</evidence>
<name>A0ABY6DIL1_9RHOB</name>
<reference evidence="1" key="1">
    <citation type="submission" date="2022-10" db="EMBL/GenBank/DDBJ databases">
        <title>Roseovarius pelagicus sp. nov., isolated from Arctic seawater.</title>
        <authorList>
            <person name="Hong Y.W."/>
            <person name="Hwang C.Y."/>
        </authorList>
    </citation>
    <scope>NUCLEOTIDE SEQUENCE</scope>
    <source>
        <strain evidence="1">HL-MP18</strain>
    </source>
</reference>
<dbReference type="InterPro" id="IPR038696">
    <property type="entry name" value="IalB_sf"/>
</dbReference>